<dbReference type="InterPro" id="IPR007473">
    <property type="entry name" value="RlmJ"/>
</dbReference>
<feature type="binding site" evidence="1">
    <location>
        <position position="41"/>
    </location>
    <ligand>
        <name>S-adenosyl-L-methionine</name>
        <dbReference type="ChEBI" id="CHEBI:59789"/>
    </ligand>
</feature>
<evidence type="ECO:0000256" key="1">
    <source>
        <dbReference type="HAMAP-Rule" id="MF_00934"/>
    </source>
</evidence>
<name>A0A1X7FE10_9HYPH</name>
<dbReference type="EMBL" id="FXAF01000006">
    <property type="protein sequence ID" value="SMF50653.1"/>
    <property type="molecule type" value="Genomic_DNA"/>
</dbReference>
<comment type="function">
    <text evidence="1">Specifically methylates the adenine in position 2030 of 23S rRNA.</text>
</comment>
<sequence length="282" mass="31855">MNYRHIYHAGNFADVLKHAVLARLIRYAQKKDKAFRVLDTHAGIGLYDLSSEEAQKTGEWRDGIGRLMEADLPADVSELLEPYLAVVRELNRDGALKLYPGSPKLARMLFRPQDRLSAMELHPEDCNRLHNLFEGDFQVRVTELDGWLALGAHLPPKEKRGIILVDPPFEEEGEYKRLVKGLAGAYRRFPGGTYCLWYPVKKGAPVKAFHEELQGLEIPKMLCAELIVKSDRETTGLTGSGLIVVNPPFTLKDELHALLPVLKTVLAQDRFASQRAFWLQGE</sequence>
<keyword evidence="1 2" id="KW-0489">Methyltransferase</keyword>
<reference evidence="3" key="1">
    <citation type="submission" date="2017-04" db="EMBL/GenBank/DDBJ databases">
        <authorList>
            <person name="Varghese N."/>
            <person name="Submissions S."/>
        </authorList>
    </citation>
    <scope>NUCLEOTIDE SEQUENCE [LARGE SCALE GENOMIC DNA]</scope>
    <source>
        <strain evidence="3">B4P</strain>
    </source>
</reference>
<dbReference type="Proteomes" id="UP000192903">
    <property type="component" value="Unassembled WGS sequence"/>
</dbReference>
<feature type="site" description="Interaction with substrate rRNA" evidence="1">
    <location>
        <position position="3"/>
    </location>
</feature>
<accession>A0A1X7FE10</accession>
<keyword evidence="1" id="KW-0949">S-adenosyl-L-methionine</keyword>
<feature type="binding site" evidence="1">
    <location>
        <position position="120"/>
    </location>
    <ligand>
        <name>S-adenosyl-L-methionine</name>
        <dbReference type="ChEBI" id="CHEBI:59789"/>
    </ligand>
</feature>
<dbReference type="SUPFAM" id="SSF53335">
    <property type="entry name" value="S-adenosyl-L-methionine-dependent methyltransferases"/>
    <property type="match status" value="1"/>
</dbReference>
<dbReference type="PANTHER" id="PTHR37426">
    <property type="entry name" value="RIBOSOMAL RNA LARGE SUBUNIT METHYLTRANSFERASE J"/>
    <property type="match status" value="1"/>
</dbReference>
<dbReference type="HAMAP" id="MF_00934">
    <property type="entry name" value="23SrRNA_methyltr_J"/>
    <property type="match status" value="1"/>
</dbReference>
<keyword evidence="1" id="KW-0698">rRNA processing</keyword>
<evidence type="ECO:0000313" key="2">
    <source>
        <dbReference type="EMBL" id="SMF50653.1"/>
    </source>
</evidence>
<dbReference type="GO" id="GO:0036307">
    <property type="term" value="F:23S rRNA (adenine(2030)-N(6))-methyltransferase activity"/>
    <property type="evidence" value="ECO:0007669"/>
    <property type="project" value="UniProtKB-UniRule"/>
</dbReference>
<dbReference type="Pfam" id="PF04378">
    <property type="entry name" value="RsmJ"/>
    <property type="match status" value="1"/>
</dbReference>
<protein>
    <recommendedName>
        <fullName evidence="1">Ribosomal RNA large subunit methyltransferase J</fullName>
        <ecNumber evidence="1">2.1.1.266</ecNumber>
    </recommendedName>
    <alternativeName>
        <fullName evidence="1">23S rRNA (adenine(2030)-N6)-methyltransferase</fullName>
    </alternativeName>
    <alternativeName>
        <fullName evidence="1">23S rRNA m6A2030 methyltransferase</fullName>
    </alternativeName>
</protein>
<dbReference type="Gene3D" id="3.40.50.150">
    <property type="entry name" value="Vaccinia Virus protein VP39"/>
    <property type="match status" value="1"/>
</dbReference>
<dbReference type="OrthoDB" id="9791274at2"/>
<gene>
    <name evidence="1" type="primary">rlmJ</name>
    <name evidence="2" type="ORF">SAMN02982989_2810</name>
</gene>
<feature type="binding site" evidence="1">
    <location>
        <position position="102"/>
    </location>
    <ligand>
        <name>S-adenosyl-L-methionine</name>
        <dbReference type="ChEBI" id="CHEBI:59789"/>
    </ligand>
</feature>
<keyword evidence="3" id="KW-1185">Reference proteome</keyword>
<keyword evidence="1 2" id="KW-0808">Transferase</keyword>
<dbReference type="RefSeq" id="WP_085422942.1">
    <property type="nucleotide sequence ID" value="NZ_FXAF01000006.1"/>
</dbReference>
<comment type="similarity">
    <text evidence="1">Belongs to the RlmJ family.</text>
</comment>
<comment type="subunit">
    <text evidence="1">Monomer.</text>
</comment>
<comment type="catalytic activity">
    <reaction evidence="1">
        <text>adenosine(2030) in 23S rRNA + S-adenosyl-L-methionine = N(6)-methyladenosine(2030) in 23S rRNA + S-adenosyl-L-homocysteine + H(+)</text>
        <dbReference type="Rhea" id="RHEA:43736"/>
        <dbReference type="Rhea" id="RHEA-COMP:10668"/>
        <dbReference type="Rhea" id="RHEA-COMP:10669"/>
        <dbReference type="ChEBI" id="CHEBI:15378"/>
        <dbReference type="ChEBI" id="CHEBI:57856"/>
        <dbReference type="ChEBI" id="CHEBI:59789"/>
        <dbReference type="ChEBI" id="CHEBI:74411"/>
        <dbReference type="ChEBI" id="CHEBI:74449"/>
        <dbReference type="EC" id="2.1.1.266"/>
    </reaction>
</comment>
<dbReference type="InterPro" id="IPR029063">
    <property type="entry name" value="SAM-dependent_MTases_sf"/>
</dbReference>
<dbReference type="GO" id="GO:0005829">
    <property type="term" value="C:cytosol"/>
    <property type="evidence" value="ECO:0007669"/>
    <property type="project" value="TreeGrafter"/>
</dbReference>
<dbReference type="PANTHER" id="PTHR37426:SF1">
    <property type="entry name" value="RIBOSOMAL RNA LARGE SUBUNIT METHYLTRANSFERASE J"/>
    <property type="match status" value="1"/>
</dbReference>
<dbReference type="EC" id="2.1.1.266" evidence="1"/>
<keyword evidence="1" id="KW-0694">RNA-binding</keyword>
<dbReference type="STRING" id="464029.SAMN02982989_2810"/>
<dbReference type="GO" id="GO:0070475">
    <property type="term" value="P:rRNA base methylation"/>
    <property type="evidence" value="ECO:0007669"/>
    <property type="project" value="UniProtKB-UniRule"/>
</dbReference>
<dbReference type="AlphaFoldDB" id="A0A1X7FE10"/>
<dbReference type="GO" id="GO:0003723">
    <property type="term" value="F:RNA binding"/>
    <property type="evidence" value="ECO:0007669"/>
    <property type="project" value="UniProtKB-UniRule"/>
</dbReference>
<feature type="active site" description="Proton acceptor" evidence="1">
    <location>
        <position position="166"/>
    </location>
</feature>
<feature type="binding site" evidence="1">
    <location>
        <position position="18"/>
    </location>
    <ligand>
        <name>S-adenosyl-L-methionine</name>
        <dbReference type="ChEBI" id="CHEBI:59789"/>
    </ligand>
</feature>
<feature type="binding site" evidence="1">
    <location>
        <begin position="145"/>
        <end position="146"/>
    </location>
    <ligand>
        <name>S-adenosyl-L-methionine</name>
        <dbReference type="ChEBI" id="CHEBI:59789"/>
    </ligand>
</feature>
<evidence type="ECO:0000313" key="3">
    <source>
        <dbReference type="Proteomes" id="UP000192903"/>
    </source>
</evidence>
<feature type="binding site" evidence="1">
    <location>
        <position position="166"/>
    </location>
    <ligand>
        <name>S-adenosyl-L-methionine</name>
        <dbReference type="ChEBI" id="CHEBI:59789"/>
    </ligand>
</feature>
<organism evidence="2 3">
    <name type="scientific">Xaviernesmea oryzae</name>
    <dbReference type="NCBI Taxonomy" id="464029"/>
    <lineage>
        <taxon>Bacteria</taxon>
        <taxon>Pseudomonadati</taxon>
        <taxon>Pseudomonadota</taxon>
        <taxon>Alphaproteobacteria</taxon>
        <taxon>Hyphomicrobiales</taxon>
        <taxon>Rhizobiaceae</taxon>
        <taxon>Rhizobium/Agrobacterium group</taxon>
        <taxon>Xaviernesmea</taxon>
    </lineage>
</organism>
<proteinExistence type="inferred from homology"/>